<proteinExistence type="predicted"/>
<dbReference type="PROSITE" id="PS51352">
    <property type="entry name" value="THIOREDOXIN_2"/>
    <property type="match status" value="3"/>
</dbReference>
<dbReference type="InterPro" id="IPR013766">
    <property type="entry name" value="Thioredoxin_domain"/>
</dbReference>
<dbReference type="InterPro" id="IPR036249">
    <property type="entry name" value="Thioredoxin-like_sf"/>
</dbReference>
<name>A0ABN9RRV6_9DINO</name>
<reference evidence="2" key="1">
    <citation type="submission" date="2023-10" db="EMBL/GenBank/DDBJ databases">
        <authorList>
            <person name="Chen Y."/>
            <person name="Shah S."/>
            <person name="Dougan E. K."/>
            <person name="Thang M."/>
            <person name="Chan C."/>
        </authorList>
    </citation>
    <scope>NUCLEOTIDE SEQUENCE [LARGE SCALE GENOMIC DNA]</scope>
</reference>
<evidence type="ECO:0000313" key="3">
    <source>
        <dbReference type="Proteomes" id="UP001189429"/>
    </source>
</evidence>
<gene>
    <name evidence="2" type="ORF">PCOR1329_LOCUS23114</name>
</gene>
<accession>A0ABN9RRV6</accession>
<evidence type="ECO:0000313" key="2">
    <source>
        <dbReference type="EMBL" id="CAK0821983.1"/>
    </source>
</evidence>
<feature type="domain" description="Thioredoxin" evidence="1">
    <location>
        <begin position="1"/>
        <end position="136"/>
    </location>
</feature>
<keyword evidence="3" id="KW-1185">Reference proteome</keyword>
<comment type="caution">
    <text evidence="2">The sequence shown here is derived from an EMBL/GenBank/DDBJ whole genome shotgun (WGS) entry which is preliminary data.</text>
</comment>
<dbReference type="Proteomes" id="UP001189429">
    <property type="component" value="Unassembled WGS sequence"/>
</dbReference>
<dbReference type="Pfam" id="PF13905">
    <property type="entry name" value="Thioredoxin_8"/>
    <property type="match status" value="3"/>
</dbReference>
<organism evidence="2 3">
    <name type="scientific">Prorocentrum cordatum</name>
    <dbReference type="NCBI Taxonomy" id="2364126"/>
    <lineage>
        <taxon>Eukaryota</taxon>
        <taxon>Sar</taxon>
        <taxon>Alveolata</taxon>
        <taxon>Dinophyceae</taxon>
        <taxon>Prorocentrales</taxon>
        <taxon>Prorocentraceae</taxon>
        <taxon>Prorocentrum</taxon>
    </lineage>
</organism>
<dbReference type="Gene3D" id="3.40.30.10">
    <property type="entry name" value="Glutaredoxin"/>
    <property type="match status" value="4"/>
</dbReference>
<feature type="domain" description="Thioredoxin" evidence="1">
    <location>
        <begin position="297"/>
        <end position="438"/>
    </location>
</feature>
<dbReference type="PANTHER" id="PTHR46472:SF1">
    <property type="entry name" value="NUCLEOREDOXIN"/>
    <property type="match status" value="1"/>
</dbReference>
<dbReference type="EMBL" id="CAUYUJ010007780">
    <property type="protein sequence ID" value="CAK0821983.1"/>
    <property type="molecule type" value="Genomic_DNA"/>
</dbReference>
<dbReference type="SUPFAM" id="SSF52833">
    <property type="entry name" value="Thioredoxin-like"/>
    <property type="match status" value="3"/>
</dbReference>
<protein>
    <recommendedName>
        <fullName evidence="1">Thioredoxin domain-containing protein</fullName>
    </recommendedName>
</protein>
<evidence type="ECO:0000259" key="1">
    <source>
        <dbReference type="PROSITE" id="PS51352"/>
    </source>
</evidence>
<dbReference type="PANTHER" id="PTHR46472">
    <property type="entry name" value="NUCLEOREDOXIN"/>
    <property type="match status" value="1"/>
</dbReference>
<sequence>MAAFAEMLGGFLLGPGGEVTETVAALSGKGAVALYFSAHWCPPCRGFTPQLAEWYKRDLQAKGLEVVFVSSDRDEASFKEYFAGQPWMALPYGERGAKEKLSKMCKVKGIPSLVILDSDGKVITTEGRDAVSEDPTGAELPWRPRPVKELLAEAKLVGPAGELTVQQAVQEKKALALYFSAHWCPPCRGFTPKLANWYREDLQAKGLEVVFVSSDKDEASFKEYFAGQPWMALPYGERGAKEKLSKMCKVKGIPSLVILDSDGKVITTEGRDAVSEDPTGAELPWRPRPVKELLAEAKLVGPAGELTVQQAVQEKKALALYFSAHWCPPCRGFTPKLANWYREDLQAKGLEVVFVSSDKDEASFKEYFAEQPWLALSYADRSLQKKLNRALKVGGIPTLVILDADLNVVTTDGRGAVAADPTGAAMPWYPKPVKQLADGPGDINEVPTLLIFCESSDAAGVDALAQALEPLAAKHTERARAAGRDPDFCFMLAAAGAELAPRVRGMLGLLEAPGAEAAPRMALIDIPDEGGYYLAAEGSEVTAASVERFLDDYKTGALERKQLK</sequence>
<feature type="domain" description="Thioredoxin" evidence="1">
    <location>
        <begin position="139"/>
        <end position="295"/>
    </location>
</feature>
<dbReference type="InterPro" id="IPR012336">
    <property type="entry name" value="Thioredoxin-like_fold"/>
</dbReference>